<dbReference type="HOGENOM" id="CLU_1118773_0_0_7"/>
<evidence type="ECO:0008006" key="3">
    <source>
        <dbReference type="Google" id="ProtNLM"/>
    </source>
</evidence>
<dbReference type="Gene3D" id="3.40.390.10">
    <property type="entry name" value="Collagenase (Catalytic Domain)"/>
    <property type="match status" value="1"/>
</dbReference>
<evidence type="ECO:0000313" key="2">
    <source>
        <dbReference type="Proteomes" id="UP000009071"/>
    </source>
</evidence>
<dbReference type="GO" id="GO:0008237">
    <property type="term" value="F:metallopeptidase activity"/>
    <property type="evidence" value="ECO:0007669"/>
    <property type="project" value="InterPro"/>
</dbReference>
<dbReference type="AlphaFoldDB" id="C4XKH4"/>
<gene>
    <name evidence="1" type="ordered locus">DMR_34230</name>
</gene>
<dbReference type="SUPFAM" id="SSF55486">
    <property type="entry name" value="Metalloproteases ('zincins'), catalytic domain"/>
    <property type="match status" value="1"/>
</dbReference>
<keyword evidence="2" id="KW-1185">Reference proteome</keyword>
<dbReference type="InterPro" id="IPR024079">
    <property type="entry name" value="MetalloPept_cat_dom_sf"/>
</dbReference>
<sequence>MAGNSPSIAVAQASGNVLIDAIVYVDLPLWTSQSPSSGLTVTYGFMTTPLGPNDADFTALDFAPLNVTQQAAVRLIYATSQSLTGLTFVETADAASADIAFGTMDIAGPSTMAITYFDAVTGTTDDGSPIFDLKDYVYLDNAEWRATLADPVPGSLGYETILHEIGHTLGLDDTAYTRSLPALLDNTDFTVMSYTETDTYKANFSVLDVAALHYLYADTGSIRPFGLTPVISWPETASPAPGSVLAVV</sequence>
<reference evidence="1 2" key="1">
    <citation type="journal article" date="2009" name="Genome Res.">
        <title>Whole genome sequence of Desulfovibrio magneticus strain RS-1 revealed common gene clusters in magnetotactic bacteria.</title>
        <authorList>
            <person name="Nakazawa H."/>
            <person name="Arakaki A."/>
            <person name="Narita-Yamada S."/>
            <person name="Yashiro I."/>
            <person name="Jinno K."/>
            <person name="Aoki N."/>
            <person name="Tsuruyama A."/>
            <person name="Okamura Y."/>
            <person name="Tanikawa S."/>
            <person name="Fujita N."/>
            <person name="Takeyama H."/>
            <person name="Matsunaga T."/>
        </authorList>
    </citation>
    <scope>NUCLEOTIDE SEQUENCE [LARGE SCALE GENOMIC DNA]</scope>
    <source>
        <strain evidence="2">ATCC 700980 / DSM 13731 / RS-1</strain>
    </source>
</reference>
<dbReference type="KEGG" id="dma:DMR_34230"/>
<dbReference type="RefSeq" id="WP_015862062.1">
    <property type="nucleotide sequence ID" value="NC_012796.1"/>
</dbReference>
<organism evidence="1 2">
    <name type="scientific">Solidesulfovibrio magneticus (strain ATCC 700980 / DSM 13731 / RS-1)</name>
    <name type="common">Desulfovibrio magneticus</name>
    <dbReference type="NCBI Taxonomy" id="573370"/>
    <lineage>
        <taxon>Bacteria</taxon>
        <taxon>Pseudomonadati</taxon>
        <taxon>Thermodesulfobacteriota</taxon>
        <taxon>Desulfovibrionia</taxon>
        <taxon>Desulfovibrionales</taxon>
        <taxon>Desulfovibrionaceae</taxon>
        <taxon>Solidesulfovibrio</taxon>
    </lineage>
</organism>
<dbReference type="Proteomes" id="UP000009071">
    <property type="component" value="Chromosome"/>
</dbReference>
<protein>
    <recommendedName>
        <fullName evidence="3">Peptidase metallopeptidase domain-containing protein</fullName>
    </recommendedName>
</protein>
<accession>C4XKH4</accession>
<dbReference type="OrthoDB" id="733404at2"/>
<dbReference type="EMBL" id="AP010904">
    <property type="protein sequence ID" value="BAH76914.1"/>
    <property type="molecule type" value="Genomic_DNA"/>
</dbReference>
<name>C4XKH4_SOLM1</name>
<proteinExistence type="predicted"/>
<evidence type="ECO:0000313" key="1">
    <source>
        <dbReference type="EMBL" id="BAH76914.1"/>
    </source>
</evidence>
<dbReference type="eggNOG" id="COG2931">
    <property type="taxonomic scope" value="Bacteria"/>
</dbReference>
<dbReference type="STRING" id="573370.DMR_34230"/>